<dbReference type="InterPro" id="IPR008769">
    <property type="entry name" value="PhaF_PhaI"/>
</dbReference>
<dbReference type="PANTHER" id="PTHR38664:SF1">
    <property type="entry name" value="SLR0058 PROTEIN"/>
    <property type="match status" value="1"/>
</dbReference>
<feature type="coiled-coil region" evidence="1">
    <location>
        <begin position="45"/>
        <end position="102"/>
    </location>
</feature>
<dbReference type="Proteomes" id="UP000830055">
    <property type="component" value="Chromosome"/>
</dbReference>
<protein>
    <recommendedName>
        <fullName evidence="4">Polyhydroxyalkanoate synthesis regulator phasin</fullName>
    </recommendedName>
</protein>
<accession>A0ABM7W8S0</accession>
<evidence type="ECO:0000256" key="1">
    <source>
        <dbReference type="SAM" id="Coils"/>
    </source>
</evidence>
<gene>
    <name evidence="2" type="ORF">DPPLL_16440</name>
</gene>
<evidence type="ECO:0008006" key="4">
    <source>
        <dbReference type="Google" id="ProtNLM"/>
    </source>
</evidence>
<keyword evidence="1" id="KW-0175">Coiled coil</keyword>
<sequence>MIDLIKKAMFTGIGMLSLSKDKVEEIARDFMDKGKLSEKEGERLVDDLLKKSEESRQELTKQIEEQVQALLEKMDLASKKDLAAIRTELDDIKNKLGTMEKK</sequence>
<dbReference type="EMBL" id="AP025516">
    <property type="protein sequence ID" value="BDD87279.1"/>
    <property type="molecule type" value="Genomic_DNA"/>
</dbReference>
<evidence type="ECO:0000313" key="3">
    <source>
        <dbReference type="Proteomes" id="UP000830055"/>
    </source>
</evidence>
<organism evidence="2 3">
    <name type="scientific">Desulfofustis limnaeus</name>
    <dbReference type="NCBI Taxonomy" id="2740163"/>
    <lineage>
        <taxon>Bacteria</taxon>
        <taxon>Pseudomonadati</taxon>
        <taxon>Thermodesulfobacteriota</taxon>
        <taxon>Desulfobulbia</taxon>
        <taxon>Desulfobulbales</taxon>
        <taxon>Desulfocapsaceae</taxon>
        <taxon>Desulfofustis</taxon>
    </lineage>
</organism>
<evidence type="ECO:0000313" key="2">
    <source>
        <dbReference type="EMBL" id="BDD87279.1"/>
    </source>
</evidence>
<keyword evidence="3" id="KW-1185">Reference proteome</keyword>
<dbReference type="PANTHER" id="PTHR38664">
    <property type="entry name" value="SLR0058 PROTEIN"/>
    <property type="match status" value="1"/>
</dbReference>
<proteinExistence type="predicted"/>
<name>A0ABM7W8S0_9BACT</name>
<reference evidence="2 3" key="1">
    <citation type="submission" date="2022-01" db="EMBL/GenBank/DDBJ databases">
        <title>Desulfofustis limnae sp. nov., a novel mesophilic sulfate-reducing bacterium isolated from marsh soil.</title>
        <authorList>
            <person name="Watanabe M."/>
            <person name="Takahashi A."/>
            <person name="Kojima H."/>
            <person name="Fukui M."/>
        </authorList>
    </citation>
    <scope>NUCLEOTIDE SEQUENCE [LARGE SCALE GENOMIC DNA]</scope>
    <source>
        <strain evidence="2 3">PPLL</strain>
    </source>
</reference>
<dbReference type="RefSeq" id="WP_284154314.1">
    <property type="nucleotide sequence ID" value="NZ_AP025516.1"/>
</dbReference>